<evidence type="ECO:0000313" key="1">
    <source>
        <dbReference type="EMBL" id="KAF2846126.1"/>
    </source>
</evidence>
<accession>A0A6A7AS31</accession>
<protein>
    <submittedName>
        <fullName evidence="1">Uncharacterized protein</fullName>
    </submittedName>
</protein>
<keyword evidence="2" id="KW-1185">Reference proteome</keyword>
<organism evidence="1 2">
    <name type="scientific">Plenodomus tracheiphilus IPT5</name>
    <dbReference type="NCBI Taxonomy" id="1408161"/>
    <lineage>
        <taxon>Eukaryota</taxon>
        <taxon>Fungi</taxon>
        <taxon>Dikarya</taxon>
        <taxon>Ascomycota</taxon>
        <taxon>Pezizomycotina</taxon>
        <taxon>Dothideomycetes</taxon>
        <taxon>Pleosporomycetidae</taxon>
        <taxon>Pleosporales</taxon>
        <taxon>Pleosporineae</taxon>
        <taxon>Leptosphaeriaceae</taxon>
        <taxon>Plenodomus</taxon>
    </lineage>
</organism>
<dbReference type="AlphaFoldDB" id="A0A6A7AS31"/>
<dbReference type="OrthoDB" id="3690693at2759"/>
<name>A0A6A7AS31_9PLEO</name>
<gene>
    <name evidence="1" type="ORF">T440DRAFT_472118</name>
</gene>
<proteinExistence type="predicted"/>
<evidence type="ECO:0000313" key="2">
    <source>
        <dbReference type="Proteomes" id="UP000799423"/>
    </source>
</evidence>
<dbReference type="Proteomes" id="UP000799423">
    <property type="component" value="Unassembled WGS sequence"/>
</dbReference>
<dbReference type="EMBL" id="MU006338">
    <property type="protein sequence ID" value="KAF2846126.1"/>
    <property type="molecule type" value="Genomic_DNA"/>
</dbReference>
<sequence>MSWYWYCCQCGDGAHNVSITPSCPGCSNHSRCGFCDTVADTADSGYNDNYNQATLNTNGSQQQAFSQKTYNSPPTTGQYAHDSATNTIAATDLNVGDGLQQPYGTKNHGPVYRWSCCACRGDNSCSVDVSCAFCGDHARCVCCYVYDANGK</sequence>
<reference evidence="1" key="1">
    <citation type="submission" date="2020-01" db="EMBL/GenBank/DDBJ databases">
        <authorList>
            <consortium name="DOE Joint Genome Institute"/>
            <person name="Haridas S."/>
            <person name="Albert R."/>
            <person name="Binder M."/>
            <person name="Bloem J."/>
            <person name="Labutti K."/>
            <person name="Salamov A."/>
            <person name="Andreopoulos B."/>
            <person name="Baker S.E."/>
            <person name="Barry K."/>
            <person name="Bills G."/>
            <person name="Bluhm B.H."/>
            <person name="Cannon C."/>
            <person name="Castanera R."/>
            <person name="Culley D.E."/>
            <person name="Daum C."/>
            <person name="Ezra D."/>
            <person name="Gonzalez J.B."/>
            <person name="Henrissat B."/>
            <person name="Kuo A."/>
            <person name="Liang C."/>
            <person name="Lipzen A."/>
            <person name="Lutzoni F."/>
            <person name="Magnuson J."/>
            <person name="Mondo S."/>
            <person name="Nolan M."/>
            <person name="Ohm R."/>
            <person name="Pangilinan J."/>
            <person name="Park H.-J."/>
            <person name="Ramirez L."/>
            <person name="Alfaro M."/>
            <person name="Sun H."/>
            <person name="Tritt A."/>
            <person name="Yoshinaga Y."/>
            <person name="Zwiers L.-H."/>
            <person name="Turgeon B.G."/>
            <person name="Goodwin S.B."/>
            <person name="Spatafora J.W."/>
            <person name="Crous P.W."/>
            <person name="Grigoriev I.V."/>
        </authorList>
    </citation>
    <scope>NUCLEOTIDE SEQUENCE</scope>
    <source>
        <strain evidence="1">IPT5</strain>
    </source>
</reference>